<protein>
    <submittedName>
        <fullName evidence="3">Aldolase</fullName>
    </submittedName>
</protein>
<comment type="caution">
    <text evidence="3">The sequence shown here is derived from an EMBL/GenBank/DDBJ whole genome shotgun (WGS) entry which is preliminary data.</text>
</comment>
<dbReference type="RefSeq" id="WP_171359917.1">
    <property type="nucleotide sequence ID" value="NZ_VTXC01000006.1"/>
</dbReference>
<dbReference type="SUPFAM" id="SSF51621">
    <property type="entry name" value="Phosphoenolpyruvate/pyruvate domain"/>
    <property type="match status" value="1"/>
</dbReference>
<dbReference type="EMBL" id="VTXC01000006">
    <property type="protein sequence ID" value="NOH70304.1"/>
    <property type="molecule type" value="Genomic_DNA"/>
</dbReference>
<dbReference type="Pfam" id="PF03328">
    <property type="entry name" value="HpcH_HpaI"/>
    <property type="match status" value="1"/>
</dbReference>
<evidence type="ECO:0000313" key="3">
    <source>
        <dbReference type="EMBL" id="NOH70304.1"/>
    </source>
</evidence>
<organism evidence="3 4">
    <name type="scientific">Vibrio pectenicida</name>
    <dbReference type="NCBI Taxonomy" id="62763"/>
    <lineage>
        <taxon>Bacteria</taxon>
        <taxon>Pseudomonadati</taxon>
        <taxon>Pseudomonadota</taxon>
        <taxon>Gammaproteobacteria</taxon>
        <taxon>Vibrionales</taxon>
        <taxon>Vibrionaceae</taxon>
        <taxon>Vibrio</taxon>
    </lineage>
</organism>
<dbReference type="InterPro" id="IPR005000">
    <property type="entry name" value="Aldolase/citrate-lyase_domain"/>
</dbReference>
<dbReference type="Proteomes" id="UP000565719">
    <property type="component" value="Unassembled WGS sequence"/>
</dbReference>
<dbReference type="Gene3D" id="3.20.20.60">
    <property type="entry name" value="Phosphoenolpyruvate-binding domains"/>
    <property type="match status" value="2"/>
</dbReference>
<keyword evidence="1" id="KW-0479">Metal-binding</keyword>
<dbReference type="GO" id="GO:0003824">
    <property type="term" value="F:catalytic activity"/>
    <property type="evidence" value="ECO:0007669"/>
    <property type="project" value="InterPro"/>
</dbReference>
<evidence type="ECO:0000313" key="4">
    <source>
        <dbReference type="Proteomes" id="UP000565719"/>
    </source>
</evidence>
<dbReference type="AlphaFoldDB" id="A0A7Y3ZY19"/>
<dbReference type="InterPro" id="IPR015813">
    <property type="entry name" value="Pyrv/PenolPyrv_kinase-like_dom"/>
</dbReference>
<proteinExistence type="predicted"/>
<gene>
    <name evidence="3" type="ORF">F0225_02975</name>
</gene>
<feature type="domain" description="HpcH/HpaI aldolase/citrate lyase" evidence="2">
    <location>
        <begin position="8"/>
        <end position="153"/>
    </location>
</feature>
<accession>A0A7Y3ZY19</accession>
<sequence length="276" mass="30712">MFNLMFITNNKDIAQHAVNCGVDRIFLDTESLGKKERQGHLDTVMSDHKLLDMDALKEVEGNFELLVRINPLHHGTADEVKEVISRGADIIMLPMFYSESEVETVSQMIDGRAQFIPLVETKSAIDSIDSVSQVEGVTEVHIGLNDLHLDMKLDFMFELFTNGIVERAASVLRKNGKPFGIGGIAKLGEGSLPADIILSEHIRIGSSGAILSRAFHSRSKSIEELKNRVDLKIEVARLRDYIKNISSKDAVFFKENKAKLNSVVKDVVKGLHEKSI</sequence>
<evidence type="ECO:0000256" key="1">
    <source>
        <dbReference type="ARBA" id="ARBA00022723"/>
    </source>
</evidence>
<dbReference type="GO" id="GO:0046872">
    <property type="term" value="F:metal ion binding"/>
    <property type="evidence" value="ECO:0007669"/>
    <property type="project" value="UniProtKB-KW"/>
</dbReference>
<evidence type="ECO:0000259" key="2">
    <source>
        <dbReference type="Pfam" id="PF03328"/>
    </source>
</evidence>
<dbReference type="InterPro" id="IPR040442">
    <property type="entry name" value="Pyrv_kinase-like_dom_sf"/>
</dbReference>
<reference evidence="3 4" key="1">
    <citation type="submission" date="2019-09" db="EMBL/GenBank/DDBJ databases">
        <title>Draft genome sequencing and comparative genomics of hatchery-associated Vibrios.</title>
        <authorList>
            <person name="Kehlet-Delgado H."/>
            <person name="Mueller R.S."/>
        </authorList>
    </citation>
    <scope>NUCLEOTIDE SEQUENCE [LARGE SCALE GENOMIC DNA]</scope>
    <source>
        <strain evidence="3 4">99-46-Y</strain>
    </source>
</reference>
<name>A0A7Y3ZY19_9VIBR</name>